<reference evidence="4 5" key="1">
    <citation type="submission" date="2020-08" db="EMBL/GenBank/DDBJ databases">
        <title>Sequencing the genomes of 1000 actinobacteria strains.</title>
        <authorList>
            <person name="Klenk H.-P."/>
        </authorList>
    </citation>
    <scope>NUCLEOTIDE SEQUENCE [LARGE SCALE GENOMIC DNA]</scope>
    <source>
        <strain evidence="4 5">DSM 43768</strain>
    </source>
</reference>
<dbReference type="GO" id="GO:0004016">
    <property type="term" value="F:adenylate cyclase activity"/>
    <property type="evidence" value="ECO:0007669"/>
    <property type="project" value="TreeGrafter"/>
</dbReference>
<sequence length="914" mass="97339">MTSDAAGTFELRDRRVECAVLDGVLADVRSGPGRALLVRGEAGVGKSALLDYLVGRSAGCRVVRAAGVESEMELPFAGLHQLCAPMLDRLDRIPGPQAEALAVAFGHSSGSPPDRFLIGVAVLSLLAAASEDQPLLCVIDDGQWLDQASTQTLTFASRRLFAERIGVVFSVREPAAGPEWRGLPELAVGGLPEDDARALLDSAVPGRLDERVRDRIVAETRGNPLALLELPRGLTAAELAGGFGRPDLQPLASQIELSFVRRVRSLPAPTQRLLLTAAAEPVGDMTLLLRAAQAMDLPMSAGAPAEAAGLIELGSRVRFRHPLVRTAIYRAAPPGDRRAVHQALAQAIDPAADPDRRAWHRAHAAADADEEVAAELVSSADRAQRRGGVAAVAEFLRRATELTPDAETRAIRALSAAEAALRCGAFDVALRLLHMADQAAAGEFHQARVTLLRAQVAFASGHDMAAPRLLLEAGRRLEPLDLELARDTYRDAMGAALLAGAFTEDSGVRAVALAVRAAPAPAPQRPGDQLLDSLAALYTDGYAAAVPLAREALRAFRAEDKSSANDQPWLWLAGITAADMWDDESWAVLTERHVRVARELGDLSVLPLTLNSLAVVRLLSGERAAAVSLVAEIQAIGEATGGTLAPYGALVLAAWHGDEAAATPLIEASTADAMARGEDSGVVVTHWARALLLNGLARYEEAATAARAATEHPTESGVVYWALPELVEAAVRSGRPEWAAAACERLAATARASGTDWALGVLARSEALLASGRTAEELYRQAIDHLGRTRIRTELARAHLLYGEWLRRENRLKEARGRLRTAHDLLTEAGAAAFAGRARQELAAAGEPVTERAARPRDTLTPREADVARLAGDGLTNAEIGVRLLLSPHTVEWHLSKVFTKLGITSRRQLRPRD</sequence>
<dbReference type="SMART" id="SM00421">
    <property type="entry name" value="HTH_LUXR"/>
    <property type="match status" value="1"/>
</dbReference>
<dbReference type="CDD" id="cd06170">
    <property type="entry name" value="LuxR_C_like"/>
    <property type="match status" value="1"/>
</dbReference>
<dbReference type="Gene3D" id="1.10.10.10">
    <property type="entry name" value="Winged helix-like DNA-binding domain superfamily/Winged helix DNA-binding domain"/>
    <property type="match status" value="1"/>
</dbReference>
<dbReference type="PROSITE" id="PS50043">
    <property type="entry name" value="HTH_LUXR_2"/>
    <property type="match status" value="1"/>
</dbReference>
<dbReference type="EMBL" id="JACHMI010000001">
    <property type="protein sequence ID" value="MBB6549271.1"/>
    <property type="molecule type" value="Genomic_DNA"/>
</dbReference>
<proteinExistence type="predicted"/>
<dbReference type="GO" id="GO:0005737">
    <property type="term" value="C:cytoplasm"/>
    <property type="evidence" value="ECO:0007669"/>
    <property type="project" value="TreeGrafter"/>
</dbReference>
<dbReference type="SUPFAM" id="SSF46894">
    <property type="entry name" value="C-terminal effector domain of the bipartite response regulators"/>
    <property type="match status" value="1"/>
</dbReference>
<gene>
    <name evidence="4" type="ORF">HD593_004066</name>
</gene>
<dbReference type="GO" id="GO:0006355">
    <property type="term" value="P:regulation of DNA-templated transcription"/>
    <property type="evidence" value="ECO:0007669"/>
    <property type="project" value="InterPro"/>
</dbReference>
<dbReference type="AlphaFoldDB" id="A0A7X0TZ64"/>
<organism evidence="4 5">
    <name type="scientific">Nonomuraea rubra</name>
    <dbReference type="NCBI Taxonomy" id="46180"/>
    <lineage>
        <taxon>Bacteria</taxon>
        <taxon>Bacillati</taxon>
        <taxon>Actinomycetota</taxon>
        <taxon>Actinomycetes</taxon>
        <taxon>Streptosporangiales</taxon>
        <taxon>Streptosporangiaceae</taxon>
        <taxon>Nonomuraea</taxon>
    </lineage>
</organism>
<dbReference type="Proteomes" id="UP000565579">
    <property type="component" value="Unassembled WGS sequence"/>
</dbReference>
<accession>A0A7X0TZ64</accession>
<name>A0A7X0TZ64_9ACTN</name>
<dbReference type="InterPro" id="IPR027417">
    <property type="entry name" value="P-loop_NTPase"/>
</dbReference>
<evidence type="ECO:0000259" key="3">
    <source>
        <dbReference type="PROSITE" id="PS50043"/>
    </source>
</evidence>
<comment type="caution">
    <text evidence="4">The sequence shown here is derived from an EMBL/GenBank/DDBJ whole genome shotgun (WGS) entry which is preliminary data.</text>
</comment>
<dbReference type="InterPro" id="IPR016032">
    <property type="entry name" value="Sig_transdc_resp-reg_C-effctor"/>
</dbReference>
<dbReference type="InterPro" id="IPR036388">
    <property type="entry name" value="WH-like_DNA-bd_sf"/>
</dbReference>
<dbReference type="Pfam" id="PF13191">
    <property type="entry name" value="AAA_16"/>
    <property type="match status" value="1"/>
</dbReference>
<dbReference type="GO" id="GO:0005524">
    <property type="term" value="F:ATP binding"/>
    <property type="evidence" value="ECO:0007669"/>
    <property type="project" value="UniProtKB-KW"/>
</dbReference>
<evidence type="ECO:0000313" key="4">
    <source>
        <dbReference type="EMBL" id="MBB6549271.1"/>
    </source>
</evidence>
<keyword evidence="4" id="KW-0238">DNA-binding</keyword>
<dbReference type="InterPro" id="IPR000792">
    <property type="entry name" value="Tscrpt_reg_LuxR_C"/>
</dbReference>
<dbReference type="SUPFAM" id="SSF52540">
    <property type="entry name" value="P-loop containing nucleoside triphosphate hydrolases"/>
    <property type="match status" value="1"/>
</dbReference>
<dbReference type="RefSeq" id="WP_185103677.1">
    <property type="nucleotide sequence ID" value="NZ_JACHMI010000001.1"/>
</dbReference>
<keyword evidence="2" id="KW-0067">ATP-binding</keyword>
<evidence type="ECO:0000256" key="2">
    <source>
        <dbReference type="ARBA" id="ARBA00022840"/>
    </source>
</evidence>
<keyword evidence="1" id="KW-0547">Nucleotide-binding</keyword>
<feature type="domain" description="HTH luxR-type" evidence="3">
    <location>
        <begin position="853"/>
        <end position="914"/>
    </location>
</feature>
<evidence type="ECO:0000256" key="1">
    <source>
        <dbReference type="ARBA" id="ARBA00022741"/>
    </source>
</evidence>
<dbReference type="InterPro" id="IPR041664">
    <property type="entry name" value="AAA_16"/>
</dbReference>
<dbReference type="Pfam" id="PF00196">
    <property type="entry name" value="GerE"/>
    <property type="match status" value="1"/>
</dbReference>
<dbReference type="GO" id="GO:0003677">
    <property type="term" value="F:DNA binding"/>
    <property type="evidence" value="ECO:0007669"/>
    <property type="project" value="UniProtKB-KW"/>
</dbReference>
<protein>
    <submittedName>
        <fullName evidence="4">DNA-binding CsgD family transcriptional regulator</fullName>
    </submittedName>
</protein>
<dbReference type="PANTHER" id="PTHR16305">
    <property type="entry name" value="TESTICULAR SOLUBLE ADENYLYL CYCLASE"/>
    <property type="match status" value="1"/>
</dbReference>
<dbReference type="PRINTS" id="PR00038">
    <property type="entry name" value="HTHLUXR"/>
</dbReference>
<dbReference type="PANTHER" id="PTHR16305:SF35">
    <property type="entry name" value="TRANSCRIPTIONAL ACTIVATOR DOMAIN"/>
    <property type="match status" value="1"/>
</dbReference>
<keyword evidence="5" id="KW-1185">Reference proteome</keyword>
<evidence type="ECO:0000313" key="5">
    <source>
        <dbReference type="Proteomes" id="UP000565579"/>
    </source>
</evidence>